<sequence>MAISEKLETLLRLKEVAENTDLDFHEVVTSITEWERLSERDKSAKEVEPKC</sequence>
<reference evidence="1 2" key="1">
    <citation type="journal article" date="2013" name="Arch. Virol.">
        <title>Characterization and complete genome sequence of a virulent bacteriophage B4 infecting food-borne pathogenic Bacillus cereus.</title>
        <authorList>
            <person name="Lee J.H."/>
            <person name="Shin H."/>
            <person name="Son B."/>
            <person name="Heu S."/>
            <person name="Ryu S."/>
        </authorList>
    </citation>
    <scope>NUCLEOTIDE SEQUENCE [LARGE SCALE GENOMIC DNA]</scope>
</reference>
<organism evidence="1 2">
    <name type="scientific">Bacillus phage B4</name>
    <dbReference type="NCBI Taxonomy" id="1141133"/>
    <lineage>
        <taxon>Viruses</taxon>
        <taxon>Duplodnaviria</taxon>
        <taxon>Heunggongvirae</taxon>
        <taxon>Uroviricota</taxon>
        <taxon>Caudoviricetes</taxon>
        <taxon>Herelleviridae</taxon>
        <taxon>Bastillevirinae</taxon>
        <taxon>Bequatrovirus</taxon>
        <taxon>Bequatrovirus B4</taxon>
    </lineage>
</organism>
<accession>J9PVI8</accession>
<evidence type="ECO:0000313" key="1">
    <source>
        <dbReference type="EMBL" id="AEZ65960.1"/>
    </source>
</evidence>
<dbReference type="Proteomes" id="UP000006099">
    <property type="component" value="Segment"/>
</dbReference>
<name>J9PVI8_9CAUD</name>
<dbReference type="KEGG" id="vg:13828665"/>
<evidence type="ECO:0000313" key="2">
    <source>
        <dbReference type="Proteomes" id="UP000006099"/>
    </source>
</evidence>
<proteinExistence type="predicted"/>
<dbReference type="EMBL" id="JN790865">
    <property type="protein sequence ID" value="AEZ65960.1"/>
    <property type="molecule type" value="Genomic_DNA"/>
</dbReference>
<protein>
    <submittedName>
        <fullName evidence="1">Uncharacterized protein</fullName>
    </submittedName>
</protein>
<dbReference type="GeneID" id="13828665"/>
<dbReference type="RefSeq" id="YP_006908396.1">
    <property type="nucleotide sequence ID" value="NC_018863.1"/>
</dbReference>
<gene>
    <name evidence="1" type="ORF">BCB4_0167</name>
</gene>
<keyword evidence="2" id="KW-1185">Reference proteome</keyword>